<accession>A0A7J6J8K4</accession>
<dbReference type="GeneID" id="43606845"/>
<dbReference type="Proteomes" id="UP000011096">
    <property type="component" value="Unassembled WGS sequence"/>
</dbReference>
<sequence>MYPSQQRPQPLGQSGYPHHMVQNQAQHHSADATKRKARAFGGRRVASSKRRGRLEAATSKRLMNLTPTDSGQGCHQPQNLDIPTSLTPLPQEPQMELYCLFADFATDLSQRLKHTDKGLQTLSWQVGHLELKVKEFSDAAQATATFIRWLDENQWFI</sequence>
<protein>
    <submittedName>
        <fullName evidence="2">Uncharacterized protein</fullName>
    </submittedName>
</protein>
<evidence type="ECO:0000313" key="2">
    <source>
        <dbReference type="EMBL" id="KAF4486259.1"/>
    </source>
</evidence>
<reference evidence="2 4" key="1">
    <citation type="submission" date="2012-08" db="EMBL/GenBank/DDBJ databases">
        <authorList>
            <person name="Gan P.H.P."/>
            <person name="Ikeda K."/>
            <person name="Irieda H."/>
            <person name="Narusaka M."/>
            <person name="O'Connell R.J."/>
            <person name="Narusaka Y."/>
            <person name="Takano Y."/>
            <person name="Kubo Y."/>
            <person name="Shirasu K."/>
        </authorList>
    </citation>
    <scope>NUCLEOTIDE SEQUENCE [LARGE SCALE GENOMIC DNA]</scope>
    <source>
        <strain evidence="2 4">Nara gc5</strain>
    </source>
</reference>
<comment type="caution">
    <text evidence="2">The sequence shown here is derived from an EMBL/GenBank/DDBJ whole genome shotgun (WGS) entry which is preliminary data.</text>
</comment>
<gene>
    <name evidence="2" type="ORF">CGGC5_v005834</name>
    <name evidence="3" type="ORF">CGGC5_v005937</name>
</gene>
<evidence type="ECO:0000313" key="4">
    <source>
        <dbReference type="Proteomes" id="UP000011096"/>
    </source>
</evidence>
<feature type="region of interest" description="Disordered" evidence="1">
    <location>
        <begin position="1"/>
        <end position="57"/>
    </location>
</feature>
<dbReference type="EMBL" id="ANPB02000003">
    <property type="protein sequence ID" value="KAF4486259.1"/>
    <property type="molecule type" value="Genomic_DNA"/>
</dbReference>
<proteinExistence type="predicted"/>
<dbReference type="EMBL" id="ANPB02000003">
    <property type="protein sequence ID" value="KAF4486529.1"/>
    <property type="molecule type" value="Genomic_DNA"/>
</dbReference>
<name>A0A7J6J8K4_COLFN</name>
<evidence type="ECO:0000313" key="3">
    <source>
        <dbReference type="EMBL" id="KAF4486529.1"/>
    </source>
</evidence>
<dbReference type="AlphaFoldDB" id="A0A7J6J8K4"/>
<feature type="compositionally biased region" description="Polar residues" evidence="1">
    <location>
        <begin position="1"/>
        <end position="12"/>
    </location>
</feature>
<evidence type="ECO:0000256" key="1">
    <source>
        <dbReference type="SAM" id="MobiDB-lite"/>
    </source>
</evidence>
<dbReference type="RefSeq" id="XP_031880574.2">
    <property type="nucleotide sequence ID" value="XM_032022652.2"/>
</dbReference>
<keyword evidence="4" id="KW-1185">Reference proteome</keyword>
<organism evidence="2 4">
    <name type="scientific">Colletotrichum fructicola (strain Nara gc5)</name>
    <name type="common">Anthracnose fungus</name>
    <name type="synonym">Colletotrichum gloeosporioides (strain Nara gc5)</name>
    <dbReference type="NCBI Taxonomy" id="1213859"/>
    <lineage>
        <taxon>Eukaryota</taxon>
        <taxon>Fungi</taxon>
        <taxon>Dikarya</taxon>
        <taxon>Ascomycota</taxon>
        <taxon>Pezizomycotina</taxon>
        <taxon>Sordariomycetes</taxon>
        <taxon>Hypocreomycetidae</taxon>
        <taxon>Glomerellales</taxon>
        <taxon>Glomerellaceae</taxon>
        <taxon>Colletotrichum</taxon>
        <taxon>Colletotrichum gloeosporioides species complex</taxon>
    </lineage>
</organism>
<dbReference type="InParanoid" id="A0A7J6J8K4"/>
<reference evidence="2 4" key="2">
    <citation type="submission" date="2020-04" db="EMBL/GenBank/DDBJ databases">
        <title>Genome sequencing and assembly of multiple isolates from the Colletotrichum gloeosporioides species complex.</title>
        <authorList>
            <person name="Gan P."/>
            <person name="Shirasu K."/>
        </authorList>
    </citation>
    <scope>NUCLEOTIDE SEQUENCE [LARGE SCALE GENOMIC DNA]</scope>
    <source>
        <strain evidence="2 4">Nara gc5</strain>
    </source>
</reference>